<organism evidence="2 3">
    <name type="scientific">Lactiplantibacillus brownii</name>
    <dbReference type="NCBI Taxonomy" id="3069269"/>
    <lineage>
        <taxon>Bacteria</taxon>
        <taxon>Bacillati</taxon>
        <taxon>Bacillota</taxon>
        <taxon>Bacilli</taxon>
        <taxon>Lactobacillales</taxon>
        <taxon>Lactobacillaceae</taxon>
        <taxon>Lactiplantibacillus</taxon>
    </lineage>
</organism>
<keyword evidence="1" id="KW-1133">Transmembrane helix</keyword>
<protein>
    <recommendedName>
        <fullName evidence="4">Acetoin ABC transporter permease</fullName>
    </recommendedName>
</protein>
<keyword evidence="3" id="KW-1185">Reference proteome</keyword>
<proteinExistence type="predicted"/>
<dbReference type="RefSeq" id="WP_308702145.1">
    <property type="nucleotide sequence ID" value="NZ_AP027463.1"/>
</dbReference>
<keyword evidence="1" id="KW-0472">Membrane</keyword>
<dbReference type="Proteomes" id="UP001227831">
    <property type="component" value="Unassembled WGS sequence"/>
</dbReference>
<sequence>MSNHEIRRLIWHRYRAILGTAIIVLLLTGLKAASDVATADGATIGRTVRAFTSGGYTAEMSGSTMLIVNFIVVLILGWLTFMWDNYTNFNHYLFSLRATRQQLFTQKLIIFGSTIIGSFVMMHLLFLGTVRLLIHHVASYNLSWGPELRYSFSQLMFLLAMYAIVATIGLWLGQAVASALFTIISIPSLIFALEGALNLFSYATGVDPNRASYLARLDQSTWSGLGIFTIVSALIISFLWLMDYWAFQHLSLENAGNFMLFPRFRLAFLWLTVIYLAVAVGFSTFGRTVYAIVINSYTGEIPFSISLIIAIIVGYLTWSVGRLLLYRPDHAWDAFKFKKLA</sequence>
<comment type="caution">
    <text evidence="2">The sequence shown here is derived from an EMBL/GenBank/DDBJ whole genome shotgun (WGS) entry which is preliminary data.</text>
</comment>
<feature type="transmembrane region" description="Helical" evidence="1">
    <location>
        <begin position="154"/>
        <end position="172"/>
    </location>
</feature>
<evidence type="ECO:0008006" key="4">
    <source>
        <dbReference type="Google" id="ProtNLM"/>
    </source>
</evidence>
<name>A0ABU1A5S5_9LACO</name>
<evidence type="ECO:0000313" key="3">
    <source>
        <dbReference type="Proteomes" id="UP001227831"/>
    </source>
</evidence>
<feature type="transmembrane region" description="Helical" evidence="1">
    <location>
        <begin position="222"/>
        <end position="245"/>
    </location>
</feature>
<dbReference type="PANTHER" id="PTHR39177:SF1">
    <property type="entry name" value="ABC TRANSPORTER PERMEASE YTRC-RELATED"/>
    <property type="match status" value="1"/>
</dbReference>
<accession>A0ABU1A5S5</accession>
<dbReference type="PANTHER" id="PTHR39177">
    <property type="entry name" value="ABC TRANSPORTER PERMEASE YTRC-RELATED"/>
    <property type="match status" value="1"/>
</dbReference>
<dbReference type="InterPro" id="IPR053046">
    <property type="entry name" value="ABC-5_transporter"/>
</dbReference>
<evidence type="ECO:0000313" key="2">
    <source>
        <dbReference type="EMBL" id="MDQ7936309.1"/>
    </source>
</evidence>
<gene>
    <name evidence="2" type="ORF">RA086_01410</name>
</gene>
<dbReference type="EMBL" id="JAVCWF010000001">
    <property type="protein sequence ID" value="MDQ7936309.1"/>
    <property type="molecule type" value="Genomic_DNA"/>
</dbReference>
<feature type="transmembrane region" description="Helical" evidence="1">
    <location>
        <begin position="66"/>
        <end position="87"/>
    </location>
</feature>
<feature type="transmembrane region" description="Helical" evidence="1">
    <location>
        <begin position="108"/>
        <end position="134"/>
    </location>
</feature>
<feature type="transmembrane region" description="Helical" evidence="1">
    <location>
        <begin position="305"/>
        <end position="325"/>
    </location>
</feature>
<feature type="transmembrane region" description="Helical" evidence="1">
    <location>
        <begin position="179"/>
        <end position="202"/>
    </location>
</feature>
<feature type="transmembrane region" description="Helical" evidence="1">
    <location>
        <begin position="266"/>
        <end position="285"/>
    </location>
</feature>
<keyword evidence="1" id="KW-0812">Transmembrane</keyword>
<reference evidence="2 3" key="1">
    <citation type="journal article" date="2023" name="Int. J. Syst. Evol. Microbiol.">
        <title>Lactiplantibacillus brownii sp. nov., a novel psychrotolerant species isolated from sauerkraut.</title>
        <authorList>
            <person name="Heng Y.C."/>
            <person name="Silvaraju S."/>
            <person name="Lee J.K.Y."/>
            <person name="Kittelmann S."/>
        </authorList>
    </citation>
    <scope>NUCLEOTIDE SEQUENCE [LARGE SCALE GENOMIC DNA]</scope>
    <source>
        <strain evidence="2 3">WILCCON 0030</strain>
    </source>
</reference>
<evidence type="ECO:0000256" key="1">
    <source>
        <dbReference type="SAM" id="Phobius"/>
    </source>
</evidence>